<organism evidence="1 2">
    <name type="scientific">Prorocentrum cordatum</name>
    <dbReference type="NCBI Taxonomy" id="2364126"/>
    <lineage>
        <taxon>Eukaryota</taxon>
        <taxon>Sar</taxon>
        <taxon>Alveolata</taxon>
        <taxon>Dinophyceae</taxon>
        <taxon>Prorocentrales</taxon>
        <taxon>Prorocentraceae</taxon>
        <taxon>Prorocentrum</taxon>
    </lineage>
</organism>
<comment type="caution">
    <text evidence="1">The sequence shown here is derived from an EMBL/GenBank/DDBJ whole genome shotgun (WGS) entry which is preliminary data.</text>
</comment>
<keyword evidence="2" id="KW-1185">Reference proteome</keyword>
<reference evidence="1" key="1">
    <citation type="submission" date="2023-10" db="EMBL/GenBank/DDBJ databases">
        <authorList>
            <person name="Chen Y."/>
            <person name="Shah S."/>
            <person name="Dougan E. K."/>
            <person name="Thang M."/>
            <person name="Chan C."/>
        </authorList>
    </citation>
    <scope>NUCLEOTIDE SEQUENCE [LARGE SCALE GENOMIC DNA]</scope>
</reference>
<evidence type="ECO:0000313" key="1">
    <source>
        <dbReference type="EMBL" id="CAK0827903.1"/>
    </source>
</evidence>
<dbReference type="EMBL" id="CAUYUJ010009879">
    <property type="protein sequence ID" value="CAK0827903.1"/>
    <property type="molecule type" value="Genomic_DNA"/>
</dbReference>
<gene>
    <name evidence="1" type="ORF">PCOR1329_LOCUS27309</name>
</gene>
<proteinExistence type="predicted"/>
<sequence>MKHAVKAFFHEDDCCLEPKLAAKMRARWSGPEALLNDGQFWQAFRLFGRHAAIANMVVERLFAQIHRCMDISDACLERVRVNGFLTECLSQHLKAGGDDPREQQATAAAAMGAPLASAIPRGRRTTRKAPGWMKYVNAMERKDGPPRSKLQRLTERSALKADFHRLPLGEQSQWETRAEEDFMSKRLKVALEATLPAVEPLEHVTDAAPVCGLTGDGLPVNQQSFLKATGAGVDDSFRSWGTSLRKEFQDACFVKDACKIAKGRAVTVRRACWQRHAGVCESKDAPIYPALAGTGTALAQRAWKGDWQFQWMRIELSEPGAPETMKAGGFYWCASTRGSNPLLTLFLAGEPGDAPGTVRFSVQDMHLVVLNNVSIVKRLLGGEVPQEGQCLSVQLVKCVPLDNPSGPLGVSLITESLARESVVDCVLQARA</sequence>
<protein>
    <submittedName>
        <fullName evidence="1">Uncharacterized protein</fullName>
    </submittedName>
</protein>
<evidence type="ECO:0000313" key="2">
    <source>
        <dbReference type="Proteomes" id="UP001189429"/>
    </source>
</evidence>
<name>A0ABN9S7Q3_9DINO</name>
<accession>A0ABN9S7Q3</accession>
<dbReference type="Proteomes" id="UP001189429">
    <property type="component" value="Unassembled WGS sequence"/>
</dbReference>
<feature type="non-terminal residue" evidence="1">
    <location>
        <position position="431"/>
    </location>
</feature>